<comment type="subcellular location">
    <subcellularLocation>
        <location evidence="1">Cell membrane</location>
        <topology evidence="1">Multi-pass membrane protein</topology>
    </subcellularLocation>
</comment>
<name>C7Q031_CATAD</name>
<feature type="transmembrane region" description="Helical" evidence="6">
    <location>
        <begin position="162"/>
        <end position="186"/>
    </location>
</feature>
<sequence length="523" mass="52677" precursor="true">MTPELTKGRRTLVLAVVALALMMVVSAVSGLNVALPDLSAATGASQTQVIWIVDAYTLVFVGFLLPAGAIGDRYGRKGTLVAGLTVFGAAAAAALFVSSPSTLIALRGAMGLGAAAVMPTTLSIITTSFPPAERGRAVGVWVGVAGGGAVLGLLASGTLLEFFAWNSFFALNVVLAAVALLGTLLVIPTSRDADAPRLDPLGGLFSLLAAVGIVFGIVEGPDRGWGDALTVAGFVVGALALAAFVGWELRRAEPLLDVRLFRLKGFGAGSGVIMIQFFGSFGLFFIILQYLQYVANLSPFRAAIALLPLPMFLVPTARNAPKVAAKLGANRVLPLGLVLSASGLAVMTTLGTHLVYWHLAVGLALFGAGMGLAGTPATTAIVSSLPTAKQGVGSAMNDLSRELGSALGIAVLGSTLSATYRSHVSAATVGLPQQAATGAQSSIAFVKSASGKLTQFGPKGQHLLTSAQNSFVDAAHAAFVTAIVVLLAGAVFAAIRAPHKGDTAPAETGAGVGAGAGTPAEVA</sequence>
<evidence type="ECO:0000259" key="7">
    <source>
        <dbReference type="PROSITE" id="PS50850"/>
    </source>
</evidence>
<dbReference type="PANTHER" id="PTHR42718:SF42">
    <property type="entry name" value="EXPORT PROTEIN"/>
    <property type="match status" value="1"/>
</dbReference>
<feature type="transmembrane region" description="Helical" evidence="6">
    <location>
        <begin position="300"/>
        <end position="320"/>
    </location>
</feature>
<feature type="transmembrane region" description="Helical" evidence="6">
    <location>
        <begin position="224"/>
        <end position="245"/>
    </location>
</feature>
<keyword evidence="9" id="KW-1185">Reference proteome</keyword>
<feature type="transmembrane region" description="Helical" evidence="6">
    <location>
        <begin position="403"/>
        <end position="420"/>
    </location>
</feature>
<dbReference type="PANTHER" id="PTHR42718">
    <property type="entry name" value="MAJOR FACILITATOR SUPERFAMILY MULTIDRUG TRANSPORTER MFSC"/>
    <property type="match status" value="1"/>
</dbReference>
<feature type="transmembrane region" description="Helical" evidence="6">
    <location>
        <begin position="12"/>
        <end position="35"/>
    </location>
</feature>
<dbReference type="CDD" id="cd17321">
    <property type="entry name" value="MFS_MMR_MDR_like"/>
    <property type="match status" value="1"/>
</dbReference>
<feature type="transmembrane region" description="Helical" evidence="6">
    <location>
        <begin position="474"/>
        <end position="495"/>
    </location>
</feature>
<dbReference type="HOGENOM" id="CLU_000960_28_2_11"/>
<dbReference type="Proteomes" id="UP000000851">
    <property type="component" value="Chromosome"/>
</dbReference>
<evidence type="ECO:0000256" key="3">
    <source>
        <dbReference type="ARBA" id="ARBA00022989"/>
    </source>
</evidence>
<evidence type="ECO:0000256" key="6">
    <source>
        <dbReference type="SAM" id="Phobius"/>
    </source>
</evidence>
<dbReference type="PROSITE" id="PS50850">
    <property type="entry name" value="MFS"/>
    <property type="match status" value="1"/>
</dbReference>
<feature type="transmembrane region" description="Helical" evidence="6">
    <location>
        <begin position="198"/>
        <end position="218"/>
    </location>
</feature>
<dbReference type="InterPro" id="IPR011701">
    <property type="entry name" value="MFS"/>
</dbReference>
<feature type="transmembrane region" description="Helical" evidence="6">
    <location>
        <begin position="104"/>
        <end position="125"/>
    </location>
</feature>
<dbReference type="RefSeq" id="WP_015795253.1">
    <property type="nucleotide sequence ID" value="NC_013131.1"/>
</dbReference>
<dbReference type="Gene3D" id="1.20.1250.20">
    <property type="entry name" value="MFS general substrate transporter like domains"/>
    <property type="match status" value="1"/>
</dbReference>
<gene>
    <name evidence="8" type="ordered locus">Caci_6678</name>
</gene>
<feature type="transmembrane region" description="Helical" evidence="6">
    <location>
        <begin position="266"/>
        <end position="288"/>
    </location>
</feature>
<feature type="transmembrane region" description="Helical" evidence="6">
    <location>
        <begin position="47"/>
        <end position="67"/>
    </location>
</feature>
<dbReference type="InParanoid" id="C7Q031"/>
<dbReference type="SUPFAM" id="SSF103473">
    <property type="entry name" value="MFS general substrate transporter"/>
    <property type="match status" value="1"/>
</dbReference>
<feature type="transmembrane region" description="Helical" evidence="6">
    <location>
        <begin position="79"/>
        <end position="98"/>
    </location>
</feature>
<dbReference type="KEGG" id="cai:Caci_6678"/>
<evidence type="ECO:0000256" key="5">
    <source>
        <dbReference type="SAM" id="MobiDB-lite"/>
    </source>
</evidence>
<evidence type="ECO:0000256" key="1">
    <source>
        <dbReference type="ARBA" id="ARBA00004651"/>
    </source>
</evidence>
<dbReference type="InterPro" id="IPR020846">
    <property type="entry name" value="MFS_dom"/>
</dbReference>
<dbReference type="GO" id="GO:0022857">
    <property type="term" value="F:transmembrane transporter activity"/>
    <property type="evidence" value="ECO:0007669"/>
    <property type="project" value="InterPro"/>
</dbReference>
<feature type="transmembrane region" description="Helical" evidence="6">
    <location>
        <begin position="137"/>
        <end position="156"/>
    </location>
</feature>
<dbReference type="EMBL" id="CP001700">
    <property type="protein sequence ID" value="ACU75524.1"/>
    <property type="molecule type" value="Genomic_DNA"/>
</dbReference>
<feature type="transmembrane region" description="Helical" evidence="6">
    <location>
        <begin position="356"/>
        <end position="382"/>
    </location>
</feature>
<keyword evidence="3 6" id="KW-1133">Transmembrane helix</keyword>
<dbReference type="eggNOG" id="COG0477">
    <property type="taxonomic scope" value="Bacteria"/>
</dbReference>
<dbReference type="AlphaFoldDB" id="C7Q031"/>
<accession>C7Q031</accession>
<dbReference type="Gene3D" id="1.20.1720.10">
    <property type="entry name" value="Multidrug resistance protein D"/>
    <property type="match status" value="1"/>
</dbReference>
<keyword evidence="4 6" id="KW-0472">Membrane</keyword>
<proteinExistence type="predicted"/>
<organism evidence="8 9">
    <name type="scientific">Catenulispora acidiphila (strain DSM 44928 / JCM 14897 / NBRC 102108 / NRRL B-24433 / ID139908)</name>
    <dbReference type="NCBI Taxonomy" id="479433"/>
    <lineage>
        <taxon>Bacteria</taxon>
        <taxon>Bacillati</taxon>
        <taxon>Actinomycetota</taxon>
        <taxon>Actinomycetes</taxon>
        <taxon>Catenulisporales</taxon>
        <taxon>Catenulisporaceae</taxon>
        <taxon>Catenulispora</taxon>
    </lineage>
</organism>
<feature type="region of interest" description="Disordered" evidence="5">
    <location>
        <begin position="502"/>
        <end position="523"/>
    </location>
</feature>
<dbReference type="GO" id="GO:0005886">
    <property type="term" value="C:plasma membrane"/>
    <property type="evidence" value="ECO:0007669"/>
    <property type="project" value="UniProtKB-SubCell"/>
</dbReference>
<dbReference type="Pfam" id="PF07690">
    <property type="entry name" value="MFS_1"/>
    <property type="match status" value="1"/>
</dbReference>
<evidence type="ECO:0000256" key="2">
    <source>
        <dbReference type="ARBA" id="ARBA00022692"/>
    </source>
</evidence>
<feature type="transmembrane region" description="Helical" evidence="6">
    <location>
        <begin position="332"/>
        <end position="350"/>
    </location>
</feature>
<evidence type="ECO:0000313" key="9">
    <source>
        <dbReference type="Proteomes" id="UP000000851"/>
    </source>
</evidence>
<evidence type="ECO:0000256" key="4">
    <source>
        <dbReference type="ARBA" id="ARBA00023136"/>
    </source>
</evidence>
<keyword evidence="2 6" id="KW-0812">Transmembrane</keyword>
<protein>
    <submittedName>
        <fullName evidence="8">Major facilitator superfamily MFS_1</fullName>
    </submittedName>
</protein>
<dbReference type="InterPro" id="IPR036259">
    <property type="entry name" value="MFS_trans_sf"/>
</dbReference>
<evidence type="ECO:0000313" key="8">
    <source>
        <dbReference type="EMBL" id="ACU75524.1"/>
    </source>
</evidence>
<feature type="domain" description="Major facilitator superfamily (MFS) profile" evidence="7">
    <location>
        <begin position="13"/>
        <end position="501"/>
    </location>
</feature>
<dbReference type="OrthoDB" id="9781469at2"/>
<reference evidence="8 9" key="1">
    <citation type="journal article" date="2009" name="Stand. Genomic Sci.">
        <title>Complete genome sequence of Catenulispora acidiphila type strain (ID 139908).</title>
        <authorList>
            <person name="Copeland A."/>
            <person name="Lapidus A."/>
            <person name="Glavina Del Rio T."/>
            <person name="Nolan M."/>
            <person name="Lucas S."/>
            <person name="Chen F."/>
            <person name="Tice H."/>
            <person name="Cheng J.F."/>
            <person name="Bruce D."/>
            <person name="Goodwin L."/>
            <person name="Pitluck S."/>
            <person name="Mikhailova N."/>
            <person name="Pati A."/>
            <person name="Ivanova N."/>
            <person name="Mavromatis K."/>
            <person name="Chen A."/>
            <person name="Palaniappan K."/>
            <person name="Chain P."/>
            <person name="Land M."/>
            <person name="Hauser L."/>
            <person name="Chang Y.J."/>
            <person name="Jeffries C.D."/>
            <person name="Chertkov O."/>
            <person name="Brettin T."/>
            <person name="Detter J.C."/>
            <person name="Han C."/>
            <person name="Ali Z."/>
            <person name="Tindall B.J."/>
            <person name="Goker M."/>
            <person name="Bristow J."/>
            <person name="Eisen J.A."/>
            <person name="Markowitz V."/>
            <person name="Hugenholtz P."/>
            <person name="Kyrpides N.C."/>
            <person name="Klenk H.P."/>
        </authorList>
    </citation>
    <scope>NUCLEOTIDE SEQUENCE [LARGE SCALE GENOMIC DNA]</scope>
    <source>
        <strain evidence="9">DSM 44928 / JCM 14897 / NBRC 102108 / NRRL B-24433 / ID139908</strain>
    </source>
</reference>